<feature type="chain" id="PRO_5001645730" evidence="1">
    <location>
        <begin position="22"/>
        <end position="117"/>
    </location>
</feature>
<dbReference type="HOGENOM" id="CLU_2085021_0_0_1"/>
<organism evidence="2 3">
    <name type="scientific">Galerina marginata (strain CBS 339.88)</name>
    <dbReference type="NCBI Taxonomy" id="685588"/>
    <lineage>
        <taxon>Eukaryota</taxon>
        <taxon>Fungi</taxon>
        <taxon>Dikarya</taxon>
        <taxon>Basidiomycota</taxon>
        <taxon>Agaricomycotina</taxon>
        <taxon>Agaricomycetes</taxon>
        <taxon>Agaricomycetidae</taxon>
        <taxon>Agaricales</taxon>
        <taxon>Agaricineae</taxon>
        <taxon>Strophariaceae</taxon>
        <taxon>Galerina</taxon>
    </lineage>
</organism>
<dbReference type="AlphaFoldDB" id="A0A067SH21"/>
<name>A0A067SH21_GALM3</name>
<keyword evidence="1" id="KW-0732">Signal</keyword>
<dbReference type="EMBL" id="KL142428">
    <property type="protein sequence ID" value="KDR66043.1"/>
    <property type="molecule type" value="Genomic_DNA"/>
</dbReference>
<protein>
    <submittedName>
        <fullName evidence="2">Uncharacterized protein</fullName>
    </submittedName>
</protein>
<feature type="signal peptide" evidence="1">
    <location>
        <begin position="1"/>
        <end position="21"/>
    </location>
</feature>
<accession>A0A067SH21</accession>
<evidence type="ECO:0000313" key="3">
    <source>
        <dbReference type="Proteomes" id="UP000027222"/>
    </source>
</evidence>
<dbReference type="OrthoDB" id="3106401at2759"/>
<sequence>MTVFLRSLLVAIAANMALVAAVPSPSTKPGCVIINDYEFCTDGAPAPVISPDDCVSINTVRFCSQAQAADVFAREEAMKPGCVTINTVEFCSDVALDFVIRPDDCVSINTVRFCSQA</sequence>
<keyword evidence="3" id="KW-1185">Reference proteome</keyword>
<dbReference type="Proteomes" id="UP000027222">
    <property type="component" value="Unassembled WGS sequence"/>
</dbReference>
<proteinExistence type="predicted"/>
<reference evidence="3" key="1">
    <citation type="journal article" date="2014" name="Proc. Natl. Acad. Sci. U.S.A.">
        <title>Extensive sampling of basidiomycete genomes demonstrates inadequacy of the white-rot/brown-rot paradigm for wood decay fungi.</title>
        <authorList>
            <person name="Riley R."/>
            <person name="Salamov A.A."/>
            <person name="Brown D.W."/>
            <person name="Nagy L.G."/>
            <person name="Floudas D."/>
            <person name="Held B.W."/>
            <person name="Levasseur A."/>
            <person name="Lombard V."/>
            <person name="Morin E."/>
            <person name="Otillar R."/>
            <person name="Lindquist E.A."/>
            <person name="Sun H."/>
            <person name="LaButti K.M."/>
            <person name="Schmutz J."/>
            <person name="Jabbour D."/>
            <person name="Luo H."/>
            <person name="Baker S.E."/>
            <person name="Pisabarro A.G."/>
            <person name="Walton J.D."/>
            <person name="Blanchette R.A."/>
            <person name="Henrissat B."/>
            <person name="Martin F."/>
            <person name="Cullen D."/>
            <person name="Hibbett D.S."/>
            <person name="Grigoriev I.V."/>
        </authorList>
    </citation>
    <scope>NUCLEOTIDE SEQUENCE [LARGE SCALE GENOMIC DNA]</scope>
    <source>
        <strain evidence="3">CBS 339.88</strain>
    </source>
</reference>
<evidence type="ECO:0000256" key="1">
    <source>
        <dbReference type="SAM" id="SignalP"/>
    </source>
</evidence>
<gene>
    <name evidence="2" type="ORF">GALMADRAFT_284042</name>
</gene>
<evidence type="ECO:0000313" key="2">
    <source>
        <dbReference type="EMBL" id="KDR66043.1"/>
    </source>
</evidence>